<organism evidence="2 3">
    <name type="scientific">Tepiditoga spiralis</name>
    <dbReference type="NCBI Taxonomy" id="2108365"/>
    <lineage>
        <taxon>Bacteria</taxon>
        <taxon>Thermotogati</taxon>
        <taxon>Thermotogota</taxon>
        <taxon>Thermotogae</taxon>
        <taxon>Petrotogales</taxon>
        <taxon>Petrotogaceae</taxon>
        <taxon>Tepiditoga</taxon>
    </lineage>
</organism>
<dbReference type="Pfam" id="PF20377">
    <property type="entry name" value="DUF6672"/>
    <property type="match status" value="1"/>
</dbReference>
<keyword evidence="1" id="KW-1133">Transmembrane helix</keyword>
<dbReference type="KEGG" id="ocy:OSSY52_09920"/>
<accession>A0A7G1G3B4</accession>
<proteinExistence type="predicted"/>
<protein>
    <submittedName>
        <fullName evidence="2">Uncharacterized protein</fullName>
    </submittedName>
</protein>
<feature type="transmembrane region" description="Helical" evidence="1">
    <location>
        <begin position="6"/>
        <end position="25"/>
    </location>
</feature>
<dbReference type="InterPro" id="IPR046654">
    <property type="entry name" value="DUF6672"/>
</dbReference>
<sequence length="121" mass="13965">MRGFLIKSTLIVVIIIFAIFLFIYGKEHKVYLDNKSITVNNVEYASYPSVTVKIDGKSTVVRSRRRKVLYAKGPYHKIIVEYTKDGTKTTIEKNLKLDLNGIVIVNLPELIDGYENWQQKK</sequence>
<dbReference type="AlphaFoldDB" id="A0A7G1G3B4"/>
<dbReference type="RefSeq" id="WP_190615918.1">
    <property type="nucleotide sequence ID" value="NZ_AP018712.1"/>
</dbReference>
<dbReference type="EMBL" id="AP018712">
    <property type="protein sequence ID" value="BBE30851.1"/>
    <property type="molecule type" value="Genomic_DNA"/>
</dbReference>
<dbReference type="InParanoid" id="A0A7G1G3B4"/>
<gene>
    <name evidence="2" type="ORF">OSSY52_09920</name>
</gene>
<dbReference type="Proteomes" id="UP000516361">
    <property type="component" value="Chromosome"/>
</dbReference>
<evidence type="ECO:0000313" key="3">
    <source>
        <dbReference type="Proteomes" id="UP000516361"/>
    </source>
</evidence>
<keyword evidence="1" id="KW-0812">Transmembrane</keyword>
<keyword evidence="3" id="KW-1185">Reference proteome</keyword>
<reference evidence="2 3" key="1">
    <citation type="submission" date="2018-06" db="EMBL/GenBank/DDBJ databases">
        <title>Genome sequencing of Oceanotoga sp. sy52.</title>
        <authorList>
            <person name="Mori K."/>
        </authorList>
    </citation>
    <scope>NUCLEOTIDE SEQUENCE [LARGE SCALE GENOMIC DNA]</scope>
    <source>
        <strain evidence="3">sy52</strain>
    </source>
</reference>
<evidence type="ECO:0000313" key="2">
    <source>
        <dbReference type="EMBL" id="BBE30851.1"/>
    </source>
</evidence>
<name>A0A7G1G3B4_9BACT</name>
<evidence type="ECO:0000256" key="1">
    <source>
        <dbReference type="SAM" id="Phobius"/>
    </source>
</evidence>
<keyword evidence="1" id="KW-0472">Membrane</keyword>